<proteinExistence type="predicted"/>
<protein>
    <submittedName>
        <fullName evidence="2">tRNA (Adenosine(37)-N6)-threonylcarbamoyltransferase complex dimerization subunit type 1 TsaB</fullName>
        <ecNumber evidence="2">2.3.1.234</ecNumber>
    </submittedName>
</protein>
<sequence>MNEAKERPILAFDTSTACLAGAVWDGNKVLSEVQSHAERNHSVQIVTKLQELLKESGVNREELAGIAVGKGPGSYTGVRIAVSAAKTLAWAWRLPLVGVSSLEAIAFGALHRGEAASLAGADGHDWVLPIMDARRGQVYTGHYAHSAASGWTCCVPDGIRLMRDWVDEIAAKAAEAEGLVRTIRIAGDLSQHEGEAVRLKELCAPSGVQVELQPYDMEGRWLARLAYDRLSAGESDDVHTFVPNYTQLVEAEAKLLAKQRSEAGER</sequence>
<dbReference type="RefSeq" id="WP_379271220.1">
    <property type="nucleotide sequence ID" value="NZ_JBHUGT010000018.1"/>
</dbReference>
<accession>A0ABW5QVK3</accession>
<dbReference type="InterPro" id="IPR000905">
    <property type="entry name" value="Gcp-like_dom"/>
</dbReference>
<dbReference type="EMBL" id="JBHUMY010000007">
    <property type="protein sequence ID" value="MFD2660213.1"/>
    <property type="molecule type" value="Genomic_DNA"/>
</dbReference>
<evidence type="ECO:0000313" key="3">
    <source>
        <dbReference type="Proteomes" id="UP001597493"/>
    </source>
</evidence>
<keyword evidence="2" id="KW-0808">Transferase</keyword>
<comment type="caution">
    <text evidence="2">The sequence shown here is derived from an EMBL/GenBank/DDBJ whole genome shotgun (WGS) entry which is preliminary data.</text>
</comment>
<reference evidence="3" key="1">
    <citation type="journal article" date="2019" name="Int. J. Syst. Evol. Microbiol.">
        <title>The Global Catalogue of Microorganisms (GCM) 10K type strain sequencing project: providing services to taxonomists for standard genome sequencing and annotation.</title>
        <authorList>
            <consortium name="The Broad Institute Genomics Platform"/>
            <consortium name="The Broad Institute Genome Sequencing Center for Infectious Disease"/>
            <person name="Wu L."/>
            <person name="Ma J."/>
        </authorList>
    </citation>
    <scope>NUCLEOTIDE SEQUENCE [LARGE SCALE GENOMIC DNA]</scope>
    <source>
        <strain evidence="3">TISTR 1827</strain>
    </source>
</reference>
<feature type="domain" description="Gcp-like" evidence="1">
    <location>
        <begin position="36"/>
        <end position="143"/>
    </location>
</feature>
<dbReference type="SUPFAM" id="SSF53067">
    <property type="entry name" value="Actin-like ATPase domain"/>
    <property type="match status" value="2"/>
</dbReference>
<keyword evidence="3" id="KW-1185">Reference proteome</keyword>
<dbReference type="Proteomes" id="UP001597493">
    <property type="component" value="Unassembled WGS sequence"/>
</dbReference>
<evidence type="ECO:0000313" key="2">
    <source>
        <dbReference type="EMBL" id="MFD2660213.1"/>
    </source>
</evidence>
<dbReference type="InterPro" id="IPR022496">
    <property type="entry name" value="T6A_TsaB"/>
</dbReference>
<organism evidence="2 3">
    <name type="scientific">Paenibacillus thailandensis</name>
    <dbReference type="NCBI Taxonomy" id="393250"/>
    <lineage>
        <taxon>Bacteria</taxon>
        <taxon>Bacillati</taxon>
        <taxon>Bacillota</taxon>
        <taxon>Bacilli</taxon>
        <taxon>Bacillales</taxon>
        <taxon>Paenibacillaceae</taxon>
        <taxon>Paenibacillus</taxon>
    </lineage>
</organism>
<dbReference type="GO" id="GO:0061711">
    <property type="term" value="F:tRNA N(6)-L-threonylcarbamoyladenine synthase activity"/>
    <property type="evidence" value="ECO:0007669"/>
    <property type="project" value="UniProtKB-EC"/>
</dbReference>
<keyword evidence="2" id="KW-0012">Acyltransferase</keyword>
<dbReference type="InterPro" id="IPR043129">
    <property type="entry name" value="ATPase_NBD"/>
</dbReference>
<dbReference type="Pfam" id="PF00814">
    <property type="entry name" value="TsaD"/>
    <property type="match status" value="1"/>
</dbReference>
<dbReference type="PANTHER" id="PTHR11735">
    <property type="entry name" value="TRNA N6-ADENOSINE THREONYLCARBAMOYLTRANSFERASE"/>
    <property type="match status" value="1"/>
</dbReference>
<dbReference type="EC" id="2.3.1.234" evidence="2"/>
<dbReference type="Gene3D" id="3.30.420.40">
    <property type="match status" value="1"/>
</dbReference>
<dbReference type="NCBIfam" id="TIGR03725">
    <property type="entry name" value="T6A_YeaZ"/>
    <property type="match status" value="1"/>
</dbReference>
<gene>
    <name evidence="2" type="primary">tsaB</name>
    <name evidence="2" type="ORF">ACFSW5_08005</name>
</gene>
<dbReference type="PANTHER" id="PTHR11735:SF11">
    <property type="entry name" value="TRNA THREONYLCARBAMOYLADENOSINE BIOSYNTHESIS PROTEIN TSAB"/>
    <property type="match status" value="1"/>
</dbReference>
<name>A0ABW5QVK3_9BACL</name>
<evidence type="ECO:0000259" key="1">
    <source>
        <dbReference type="Pfam" id="PF00814"/>
    </source>
</evidence>
<dbReference type="CDD" id="cd24032">
    <property type="entry name" value="ASKHA_NBD_TsaB"/>
    <property type="match status" value="1"/>
</dbReference>